<dbReference type="Proteomes" id="UP000711407">
    <property type="component" value="Unassembled WGS sequence"/>
</dbReference>
<proteinExistence type="predicted"/>
<reference evidence="1" key="1">
    <citation type="journal article" date="2021" name="PeerJ">
        <title>Extensive microbial diversity within the chicken gut microbiome revealed by metagenomics and culture.</title>
        <authorList>
            <person name="Gilroy R."/>
            <person name="Ravi A."/>
            <person name="Getino M."/>
            <person name="Pursley I."/>
            <person name="Horton D.L."/>
            <person name="Alikhan N.F."/>
            <person name="Baker D."/>
            <person name="Gharbi K."/>
            <person name="Hall N."/>
            <person name="Watson M."/>
            <person name="Adriaenssens E.M."/>
            <person name="Foster-Nyarko E."/>
            <person name="Jarju S."/>
            <person name="Secka A."/>
            <person name="Antonio M."/>
            <person name="Oren A."/>
            <person name="Chaudhuri R.R."/>
            <person name="La Ragione R."/>
            <person name="Hildebrand F."/>
            <person name="Pallen M.J."/>
        </authorList>
    </citation>
    <scope>NUCLEOTIDE SEQUENCE</scope>
    <source>
        <strain evidence="1">4100</strain>
    </source>
</reference>
<protein>
    <recommendedName>
        <fullName evidence="3">Transglutaminase-like domain-containing protein</fullName>
    </recommendedName>
</protein>
<evidence type="ECO:0000313" key="1">
    <source>
        <dbReference type="EMBL" id="HJE38603.1"/>
    </source>
</evidence>
<dbReference type="EMBL" id="DYXT01000017">
    <property type="protein sequence ID" value="HJE38603.1"/>
    <property type="molecule type" value="Genomic_DNA"/>
</dbReference>
<name>A0A921E759_9BACT</name>
<evidence type="ECO:0008006" key="3">
    <source>
        <dbReference type="Google" id="ProtNLM"/>
    </source>
</evidence>
<sequence length="482" mass="55511">MVKGQSRESYEEMRERLGREFSSFRESAEKDFEDFRNRINEEYASLLKKSWQEYNAIKGIPVPDRDKTVPPVVYPYDDKDEPVKDNLKPFDEIVPVVKPKPQPDPIVPIEETPAPVVDRYYTFDFFNTKMQVRIDDKHRFTLRNCSESEVARAWTVLSGSAYNNVINDCLRLRSQHKLCDWAYLLMLRDLSDSFFKGCTNESVLFAAYLYCQSGYKMRLACADSRLYLLYASNHLIYDKTFWTIDGERFYALDSSVKRLNICQAAFPNEKPLSLQISTEPLLSQNASAQRSLQSKRYQDVKAVVNTNENLIKFFDSYPTSMIDNDFGTRWAMYANTPLSQQARQELYPALKRAISGKSQIDAVNRLLNFVQTAFVYEYDDKVWGCDRAFFADETLYYPYCDCEDRSILFSLLVRDLLGLKVVLVYYPGHLATAVNFTESVTGDYLAINGNRYVICDPTFIGAPVGATMPNMDNASAKVILLE</sequence>
<dbReference type="AlphaFoldDB" id="A0A921E759"/>
<comment type="caution">
    <text evidence="1">The sequence shown here is derived from an EMBL/GenBank/DDBJ whole genome shotgun (WGS) entry which is preliminary data.</text>
</comment>
<evidence type="ECO:0000313" key="2">
    <source>
        <dbReference type="Proteomes" id="UP000711407"/>
    </source>
</evidence>
<accession>A0A921E759</accession>
<gene>
    <name evidence="1" type="ORF">K8V47_02420</name>
</gene>
<organism evidence="1 2">
    <name type="scientific">Candidatus Amulumruptor caecigallinarius</name>
    <dbReference type="NCBI Taxonomy" id="2109911"/>
    <lineage>
        <taxon>Bacteria</taxon>
        <taxon>Pseudomonadati</taxon>
        <taxon>Bacteroidota</taxon>
        <taxon>Bacteroidia</taxon>
        <taxon>Bacteroidales</taxon>
        <taxon>Muribaculaceae</taxon>
        <taxon>Candidatus Amulumruptor</taxon>
    </lineage>
</organism>
<reference evidence="1" key="2">
    <citation type="submission" date="2021-09" db="EMBL/GenBank/DDBJ databases">
        <authorList>
            <person name="Gilroy R."/>
        </authorList>
    </citation>
    <scope>NUCLEOTIDE SEQUENCE</scope>
    <source>
        <strain evidence="1">4100</strain>
    </source>
</reference>